<reference evidence="4" key="1">
    <citation type="submission" date="2021-01" db="UniProtKB">
        <authorList>
            <consortium name="EnsemblPlants"/>
        </authorList>
    </citation>
    <scope>IDENTIFICATION</scope>
</reference>
<accession>A0A7N0TS15</accession>
<dbReference type="AlphaFoldDB" id="A0A7N0TS15"/>
<feature type="domain" description="LOB" evidence="3">
    <location>
        <begin position="9"/>
        <end position="110"/>
    </location>
</feature>
<name>A0A7N0TS15_KALFE</name>
<evidence type="ECO:0000313" key="4">
    <source>
        <dbReference type="EnsemblPlants" id="Kaladp0043s0229.1.v1.1"/>
    </source>
</evidence>
<dbReference type="Proteomes" id="UP000594263">
    <property type="component" value="Unplaced"/>
</dbReference>
<evidence type="ECO:0000256" key="1">
    <source>
        <dbReference type="ARBA" id="ARBA00005474"/>
    </source>
</evidence>
<keyword evidence="5" id="KW-1185">Reference proteome</keyword>
<dbReference type="PANTHER" id="PTHR31301">
    <property type="entry name" value="LOB DOMAIN-CONTAINING PROTEIN 4-RELATED"/>
    <property type="match status" value="1"/>
</dbReference>
<dbReference type="PROSITE" id="PS50891">
    <property type="entry name" value="LOB"/>
    <property type="match status" value="1"/>
</dbReference>
<comment type="similarity">
    <text evidence="1">Belongs to the LOB domain-containing protein family.</text>
</comment>
<evidence type="ECO:0000256" key="2">
    <source>
        <dbReference type="SAM" id="MobiDB-lite"/>
    </source>
</evidence>
<dbReference type="EnsemblPlants" id="Kaladp0043s0229.1.v1.1">
    <property type="protein sequence ID" value="Kaladp0043s0229.1.v1.1"/>
    <property type="gene ID" value="Kaladp0043s0229.v1.1"/>
</dbReference>
<protein>
    <recommendedName>
        <fullName evidence="3">LOB domain-containing protein</fullName>
    </recommendedName>
</protein>
<evidence type="ECO:0000259" key="3">
    <source>
        <dbReference type="PROSITE" id="PS50891"/>
    </source>
</evidence>
<dbReference type="Pfam" id="PF03195">
    <property type="entry name" value="LOB"/>
    <property type="match status" value="1"/>
</dbReference>
<evidence type="ECO:0000313" key="5">
    <source>
        <dbReference type="Proteomes" id="UP000594263"/>
    </source>
</evidence>
<dbReference type="OMA" id="AFYNAQQ"/>
<feature type="compositionally biased region" description="Low complexity" evidence="2">
    <location>
        <begin position="152"/>
        <end position="164"/>
    </location>
</feature>
<dbReference type="PANTHER" id="PTHR31301:SF153">
    <property type="entry name" value="LOB DOMAIN-CONTAINING PROTEIN 26"/>
    <property type="match status" value="1"/>
</dbReference>
<dbReference type="Gramene" id="Kaladp0043s0229.1.v1.1">
    <property type="protein sequence ID" value="Kaladp0043s0229.1.v1.1"/>
    <property type="gene ID" value="Kaladp0043s0229.v1.1"/>
</dbReference>
<sequence>MSHYHSSSTRCAACKCLRRKCPADCILSPYFPSSNPQRFASVHKVFGAANITKMLEQVPMHLRGQAAECMIFEAATRTRDPIYGSVGIISQLQQQITQVQNEIMKIRGEIALQSAQQQHNQTQTTLRMEQLSDQSGLDVGPDIGLGLDVDTGPSSGADAGSSSGRHYEMDLDEFYAKFNHQP</sequence>
<organism evidence="4 5">
    <name type="scientific">Kalanchoe fedtschenkoi</name>
    <name type="common">Lavender scallops</name>
    <name type="synonym">South American air plant</name>
    <dbReference type="NCBI Taxonomy" id="63787"/>
    <lineage>
        <taxon>Eukaryota</taxon>
        <taxon>Viridiplantae</taxon>
        <taxon>Streptophyta</taxon>
        <taxon>Embryophyta</taxon>
        <taxon>Tracheophyta</taxon>
        <taxon>Spermatophyta</taxon>
        <taxon>Magnoliopsida</taxon>
        <taxon>eudicotyledons</taxon>
        <taxon>Gunneridae</taxon>
        <taxon>Pentapetalae</taxon>
        <taxon>Saxifragales</taxon>
        <taxon>Crassulaceae</taxon>
        <taxon>Kalanchoe</taxon>
    </lineage>
</organism>
<dbReference type="InterPro" id="IPR004883">
    <property type="entry name" value="LOB"/>
</dbReference>
<feature type="region of interest" description="Disordered" evidence="2">
    <location>
        <begin position="143"/>
        <end position="165"/>
    </location>
</feature>
<proteinExistence type="inferred from homology"/>